<name>A0A1H4EJB9_9BACI</name>
<dbReference type="AlphaFoldDB" id="A0A1H4EJB9"/>
<dbReference type="PROSITE" id="PS50801">
    <property type="entry name" value="STAS"/>
    <property type="match status" value="1"/>
</dbReference>
<dbReference type="PANTHER" id="PTHR33745">
    <property type="entry name" value="RSBT ANTAGONIST PROTEIN RSBS-RELATED"/>
    <property type="match status" value="1"/>
</dbReference>
<keyword evidence="4" id="KW-1185">Reference proteome</keyword>
<feature type="domain" description="STAS" evidence="2">
    <location>
        <begin position="217"/>
        <end position="329"/>
    </location>
</feature>
<dbReference type="RefSeq" id="WP_093045227.1">
    <property type="nucleotide sequence ID" value="NZ_FNQR01000009.1"/>
</dbReference>
<sequence>MTKESEINVGGLTFAWEMEEGRFLFEGEEAVLFWITSAMKSFFDTIEEVSGEEAANLVMETTGFRQGSVVGEYFQNKGVGIEEVAKILPNTYASAGWGKAEILNIDRENQTMTVKLKNDWEYKINKAQGKEKRGSFLSAHYAGIFSGLFGSTIWYEVQQSQLEGHDYTYINYFPEDVNVARNIHDLARRKEAEQIRHLEGLVEDKTRDLKELVRTLSSPIIPVLEGIVVVPLLGRYDEERADELITKTLTNLPEHKASYLVLDLTGLDNDLTCYTASLIEKMGTAASLIGTEVIIVGISAELGRIIANTEIDLLKFDCFQNLQHGIHFALAQNGRRIV</sequence>
<dbReference type="OrthoDB" id="2717092at2"/>
<organism evidence="3 4">
    <name type="scientific">Thalassobacillus cyri</name>
    <dbReference type="NCBI Taxonomy" id="571932"/>
    <lineage>
        <taxon>Bacteria</taxon>
        <taxon>Bacillati</taxon>
        <taxon>Bacillota</taxon>
        <taxon>Bacilli</taxon>
        <taxon>Bacillales</taxon>
        <taxon>Bacillaceae</taxon>
        <taxon>Thalassobacillus</taxon>
    </lineage>
</organism>
<dbReference type="InterPro" id="IPR002645">
    <property type="entry name" value="STAS_dom"/>
</dbReference>
<dbReference type="Gene3D" id="3.30.750.24">
    <property type="entry name" value="STAS domain"/>
    <property type="match status" value="1"/>
</dbReference>
<keyword evidence="1" id="KW-0597">Phosphoprotein</keyword>
<evidence type="ECO:0000256" key="1">
    <source>
        <dbReference type="ARBA" id="ARBA00022553"/>
    </source>
</evidence>
<dbReference type="PANTHER" id="PTHR33745:SF3">
    <property type="entry name" value="RSBT CO-ANTAGONIST PROTEIN RSBRC"/>
    <property type="match status" value="1"/>
</dbReference>
<reference evidence="3 4" key="1">
    <citation type="submission" date="2016-10" db="EMBL/GenBank/DDBJ databases">
        <authorList>
            <person name="de Groot N.N."/>
        </authorList>
    </citation>
    <scope>NUCLEOTIDE SEQUENCE [LARGE SCALE GENOMIC DNA]</scope>
    <source>
        <strain evidence="3 4">CCM7597</strain>
    </source>
</reference>
<evidence type="ECO:0000313" key="3">
    <source>
        <dbReference type="EMBL" id="SEA85036.1"/>
    </source>
</evidence>
<dbReference type="SUPFAM" id="SSF52091">
    <property type="entry name" value="SpoIIaa-like"/>
    <property type="match status" value="1"/>
</dbReference>
<dbReference type="EMBL" id="FNQR01000009">
    <property type="protein sequence ID" value="SEA85036.1"/>
    <property type="molecule type" value="Genomic_DNA"/>
</dbReference>
<evidence type="ECO:0000313" key="4">
    <source>
        <dbReference type="Proteomes" id="UP000198584"/>
    </source>
</evidence>
<dbReference type="InterPro" id="IPR036513">
    <property type="entry name" value="STAS_dom_sf"/>
</dbReference>
<dbReference type="CDD" id="cd07041">
    <property type="entry name" value="STAS_RsbR_RsbS_like"/>
    <property type="match status" value="1"/>
</dbReference>
<gene>
    <name evidence="3" type="ORF">SAMN05421743_10999</name>
</gene>
<dbReference type="Proteomes" id="UP000198584">
    <property type="component" value="Unassembled WGS sequence"/>
</dbReference>
<dbReference type="Pfam" id="PF01740">
    <property type="entry name" value="STAS"/>
    <property type="match status" value="1"/>
</dbReference>
<dbReference type="InterPro" id="IPR051932">
    <property type="entry name" value="Bact_StressResp_Reg"/>
</dbReference>
<accession>A0A1H4EJB9</accession>
<dbReference type="Gene3D" id="3.30.1380.20">
    <property type="entry name" value="Trafficking protein particle complex subunit 3"/>
    <property type="match status" value="1"/>
</dbReference>
<dbReference type="STRING" id="571932.SAMN05421743_10999"/>
<evidence type="ECO:0000259" key="2">
    <source>
        <dbReference type="PROSITE" id="PS50801"/>
    </source>
</evidence>
<protein>
    <submittedName>
        <fullName evidence="3">Anti-anti-sigma regulatory factor (Antagonist of anti-sigma factor)</fullName>
    </submittedName>
</protein>
<proteinExistence type="predicted"/>